<keyword evidence="2" id="KW-1185">Reference proteome</keyword>
<evidence type="ECO:0000313" key="1">
    <source>
        <dbReference type="EMBL" id="MFD1678013.1"/>
    </source>
</evidence>
<comment type="caution">
    <text evidence="1">The sequence shown here is derived from an EMBL/GenBank/DDBJ whole genome shotgun (WGS) entry which is preliminary data.</text>
</comment>
<organism evidence="1 2">
    <name type="scientific">Alicyclobacillus fodiniaquatilis</name>
    <dbReference type="NCBI Taxonomy" id="1661150"/>
    <lineage>
        <taxon>Bacteria</taxon>
        <taxon>Bacillati</taxon>
        <taxon>Bacillota</taxon>
        <taxon>Bacilli</taxon>
        <taxon>Bacillales</taxon>
        <taxon>Alicyclobacillaceae</taxon>
        <taxon>Alicyclobacillus</taxon>
    </lineage>
</organism>
<dbReference type="EMBL" id="JBHUCX010000099">
    <property type="protein sequence ID" value="MFD1678013.1"/>
    <property type="molecule type" value="Genomic_DNA"/>
</dbReference>
<sequence length="81" mass="9031">MDGHSFLSGCLREQLPRYRHLHSTMRPFQSTTDLWHIKHSSPLPTPASCVDPLWDPAQLVIGVFQMAYAGVLPSEMAAQIG</sequence>
<accession>A0ABW4JPS9</accession>
<proteinExistence type="predicted"/>
<gene>
    <name evidence="1" type="ORF">ACFSB2_25425</name>
</gene>
<dbReference type="RefSeq" id="WP_377945959.1">
    <property type="nucleotide sequence ID" value="NZ_JBHUCX010000099.1"/>
</dbReference>
<reference evidence="2" key="1">
    <citation type="journal article" date="2019" name="Int. J. Syst. Evol. Microbiol.">
        <title>The Global Catalogue of Microorganisms (GCM) 10K type strain sequencing project: providing services to taxonomists for standard genome sequencing and annotation.</title>
        <authorList>
            <consortium name="The Broad Institute Genomics Platform"/>
            <consortium name="The Broad Institute Genome Sequencing Center for Infectious Disease"/>
            <person name="Wu L."/>
            <person name="Ma J."/>
        </authorList>
    </citation>
    <scope>NUCLEOTIDE SEQUENCE [LARGE SCALE GENOMIC DNA]</scope>
    <source>
        <strain evidence="2">CGMCC 1.12286</strain>
    </source>
</reference>
<name>A0ABW4JPS9_9BACL</name>
<evidence type="ECO:0000313" key="2">
    <source>
        <dbReference type="Proteomes" id="UP001597079"/>
    </source>
</evidence>
<dbReference type="Proteomes" id="UP001597079">
    <property type="component" value="Unassembled WGS sequence"/>
</dbReference>
<protein>
    <submittedName>
        <fullName evidence="1">Uncharacterized protein</fullName>
    </submittedName>
</protein>